<organism evidence="7 8">
    <name type="scientific">Methanohalarchaeum thermophilum</name>
    <dbReference type="NCBI Taxonomy" id="1903181"/>
    <lineage>
        <taxon>Archaea</taxon>
        <taxon>Methanobacteriati</taxon>
        <taxon>Methanobacteriota</taxon>
        <taxon>Methanonatronarchaeia</taxon>
        <taxon>Methanonatronarchaeales</taxon>
        <taxon>Methanonatronarchaeaceae</taxon>
        <taxon>Candidatus Methanohalarchaeum</taxon>
    </lineage>
</organism>
<dbReference type="CDD" id="cd00446">
    <property type="entry name" value="GrpE"/>
    <property type="match status" value="1"/>
</dbReference>
<comment type="subcellular location">
    <subcellularLocation>
        <location evidence="3">Cytoplasm</location>
    </subcellularLocation>
</comment>
<dbReference type="GO" id="GO:0000774">
    <property type="term" value="F:adenyl-nucleotide exchange factor activity"/>
    <property type="evidence" value="ECO:0007669"/>
    <property type="project" value="InterPro"/>
</dbReference>
<evidence type="ECO:0000313" key="8">
    <source>
        <dbReference type="Proteomes" id="UP000185744"/>
    </source>
</evidence>
<evidence type="ECO:0000256" key="2">
    <source>
        <dbReference type="ARBA" id="ARBA00023186"/>
    </source>
</evidence>
<dbReference type="Gene3D" id="2.30.22.10">
    <property type="entry name" value="Head domain of nucleotide exchange factor GrpE"/>
    <property type="match status" value="1"/>
</dbReference>
<reference evidence="7" key="1">
    <citation type="submission" date="2016-12" db="EMBL/GenBank/DDBJ databases">
        <title>Discovery of methanogenic haloarchaea.</title>
        <authorList>
            <person name="Sorokin D.Y."/>
            <person name="Makarova K.S."/>
            <person name="Abbas B."/>
            <person name="Ferrer M."/>
            <person name="Golyshin P.N."/>
        </authorList>
    </citation>
    <scope>NUCLEOTIDE SEQUENCE [LARGE SCALE GENOMIC DNA]</scope>
    <source>
        <strain evidence="7">HMET1</strain>
    </source>
</reference>
<evidence type="ECO:0000256" key="4">
    <source>
        <dbReference type="RuleBase" id="RU000639"/>
    </source>
</evidence>
<accession>A0A1Q6DWB0</accession>
<evidence type="ECO:0000256" key="3">
    <source>
        <dbReference type="HAMAP-Rule" id="MF_01151"/>
    </source>
</evidence>
<dbReference type="InterPro" id="IPR009012">
    <property type="entry name" value="GrpE_head"/>
</dbReference>
<dbReference type="GO" id="GO:0051082">
    <property type="term" value="F:unfolded protein binding"/>
    <property type="evidence" value="ECO:0007669"/>
    <property type="project" value="TreeGrafter"/>
</dbReference>
<dbReference type="GO" id="GO:0042803">
    <property type="term" value="F:protein homodimerization activity"/>
    <property type="evidence" value="ECO:0007669"/>
    <property type="project" value="InterPro"/>
</dbReference>
<dbReference type="InterPro" id="IPR013805">
    <property type="entry name" value="GrpE_CC"/>
</dbReference>
<dbReference type="AlphaFoldDB" id="A0A1Q6DWB0"/>
<dbReference type="InParanoid" id="A0A1Q6DWB0"/>
<dbReference type="SUPFAM" id="SSF58014">
    <property type="entry name" value="Coiled-coil domain of nucleotide exchange factor GrpE"/>
    <property type="match status" value="1"/>
</dbReference>
<protein>
    <recommendedName>
        <fullName evidence="3 4">Protein GrpE</fullName>
    </recommendedName>
    <alternativeName>
        <fullName evidence="3">HSP-70 cofactor</fullName>
    </alternativeName>
</protein>
<dbReference type="Gene3D" id="3.90.20.20">
    <property type="match status" value="1"/>
</dbReference>
<evidence type="ECO:0000256" key="1">
    <source>
        <dbReference type="ARBA" id="ARBA00009054"/>
    </source>
</evidence>
<dbReference type="PROSITE" id="PS01071">
    <property type="entry name" value="GRPE"/>
    <property type="match status" value="1"/>
</dbReference>
<dbReference type="InterPro" id="IPR000740">
    <property type="entry name" value="GrpE"/>
</dbReference>
<keyword evidence="3 4" id="KW-0346">Stress response</keyword>
<dbReference type="EMBL" id="MSDW01000001">
    <property type="protein sequence ID" value="OKY78633.1"/>
    <property type="molecule type" value="Genomic_DNA"/>
</dbReference>
<keyword evidence="2 3" id="KW-0143">Chaperone</keyword>
<dbReference type="STRING" id="1903181.BTN85_1130"/>
<keyword evidence="3" id="KW-0963">Cytoplasm</keyword>
<keyword evidence="6" id="KW-0175">Coiled coil</keyword>
<comment type="subunit">
    <text evidence="3">Homodimer.</text>
</comment>
<comment type="function">
    <text evidence="3 4">Participates actively in the response to hyperosmotic and heat shock by preventing the aggregation of stress-denatured proteins, in association with DnaK and GrpE. It is the nucleotide exchange factor for DnaK and may function as a thermosensor. Unfolded proteins bind initially to DnaJ; upon interaction with the DnaJ-bound protein, DnaK hydrolyzes its bound ATP, resulting in the formation of a stable complex. GrpE releases ADP from DnaK; ATP binding to DnaK triggers the release of the substrate protein, thus completing the reaction cycle. Several rounds of ATP-dependent interactions between DnaJ, DnaK and GrpE are required for fully efficient folding.</text>
</comment>
<evidence type="ECO:0000256" key="6">
    <source>
        <dbReference type="SAM" id="Coils"/>
    </source>
</evidence>
<dbReference type="PANTHER" id="PTHR21237:SF23">
    <property type="entry name" value="GRPE PROTEIN HOMOLOG, MITOCHONDRIAL"/>
    <property type="match status" value="1"/>
</dbReference>
<comment type="similarity">
    <text evidence="1 3 5">Belongs to the GrpE family.</text>
</comment>
<dbReference type="GO" id="GO:0051087">
    <property type="term" value="F:protein-folding chaperone binding"/>
    <property type="evidence" value="ECO:0007669"/>
    <property type="project" value="InterPro"/>
</dbReference>
<evidence type="ECO:0000313" key="7">
    <source>
        <dbReference type="EMBL" id="OKY78633.1"/>
    </source>
</evidence>
<dbReference type="Pfam" id="PF01025">
    <property type="entry name" value="GrpE"/>
    <property type="match status" value="1"/>
</dbReference>
<dbReference type="GO" id="GO:0006457">
    <property type="term" value="P:protein folding"/>
    <property type="evidence" value="ECO:0007669"/>
    <property type="project" value="InterPro"/>
</dbReference>
<gene>
    <name evidence="3" type="primary">grpE</name>
    <name evidence="7" type="ORF">BTN85_1130</name>
</gene>
<dbReference type="SUPFAM" id="SSF51064">
    <property type="entry name" value="Head domain of nucleotide exchange factor GrpE"/>
    <property type="match status" value="1"/>
</dbReference>
<proteinExistence type="inferred from homology"/>
<keyword evidence="8" id="KW-1185">Reference proteome</keyword>
<feature type="coiled-coil region" evidence="6">
    <location>
        <begin position="4"/>
        <end position="69"/>
    </location>
</feature>
<dbReference type="PRINTS" id="PR00773">
    <property type="entry name" value="GRPEPROTEIN"/>
</dbReference>
<dbReference type="HAMAP" id="MF_01151">
    <property type="entry name" value="GrpE"/>
    <property type="match status" value="1"/>
</dbReference>
<name>A0A1Q6DWB0_METT1</name>
<dbReference type="PANTHER" id="PTHR21237">
    <property type="entry name" value="GRPE PROTEIN"/>
    <property type="match status" value="1"/>
</dbReference>
<comment type="caution">
    <text evidence="7">The sequence shown here is derived from an EMBL/GenBank/DDBJ whole genome shotgun (WGS) entry which is preliminary data.</text>
</comment>
<evidence type="ECO:0000256" key="5">
    <source>
        <dbReference type="RuleBase" id="RU004478"/>
    </source>
</evidence>
<dbReference type="GO" id="GO:0005737">
    <property type="term" value="C:cytoplasm"/>
    <property type="evidence" value="ECO:0007669"/>
    <property type="project" value="UniProtKB-SubCell"/>
</dbReference>
<dbReference type="Proteomes" id="UP000185744">
    <property type="component" value="Unassembled WGS sequence"/>
</dbReference>
<sequence length="189" mass="22036">MADSEGSTKEVDKLLELKEELEEKKEELNVVKEELEDKEAELEEKSDRISELEDLVKKIQADFENYKKRTEKKIKSKINKSEKEYTKDLLEVLDAFKSALDTEADMNSDFLEGIRNTHDLLVEKLRDRGLREIETEEFDPKKHRAISKEHSEQHEDGEIIEVLQRGYLFKKQVLRPAVVKVAKSSNNSS</sequence>